<keyword evidence="2" id="KW-1185">Reference proteome</keyword>
<protein>
    <submittedName>
        <fullName evidence="1">Uncharacterized protein</fullName>
    </submittedName>
</protein>
<dbReference type="AlphaFoldDB" id="A0AAV7TCW7"/>
<reference evidence="1" key="1">
    <citation type="journal article" date="2022" name="bioRxiv">
        <title>Sequencing and chromosome-scale assembly of the giantPleurodeles waltlgenome.</title>
        <authorList>
            <person name="Brown T."/>
            <person name="Elewa A."/>
            <person name="Iarovenko S."/>
            <person name="Subramanian E."/>
            <person name="Araus A.J."/>
            <person name="Petzold A."/>
            <person name="Susuki M."/>
            <person name="Suzuki K.-i.T."/>
            <person name="Hayashi T."/>
            <person name="Toyoda A."/>
            <person name="Oliveira C."/>
            <person name="Osipova E."/>
            <person name="Leigh N.D."/>
            <person name="Simon A."/>
            <person name="Yun M.H."/>
        </authorList>
    </citation>
    <scope>NUCLEOTIDE SEQUENCE</scope>
    <source>
        <strain evidence="1">20211129_DDA</strain>
        <tissue evidence="1">Liver</tissue>
    </source>
</reference>
<organism evidence="1 2">
    <name type="scientific">Pleurodeles waltl</name>
    <name type="common">Iberian ribbed newt</name>
    <dbReference type="NCBI Taxonomy" id="8319"/>
    <lineage>
        <taxon>Eukaryota</taxon>
        <taxon>Metazoa</taxon>
        <taxon>Chordata</taxon>
        <taxon>Craniata</taxon>
        <taxon>Vertebrata</taxon>
        <taxon>Euteleostomi</taxon>
        <taxon>Amphibia</taxon>
        <taxon>Batrachia</taxon>
        <taxon>Caudata</taxon>
        <taxon>Salamandroidea</taxon>
        <taxon>Salamandridae</taxon>
        <taxon>Pleurodelinae</taxon>
        <taxon>Pleurodeles</taxon>
    </lineage>
</organism>
<sequence length="111" mass="12674">MWAFIIFVTPGFRVREVTDEQLFRKYPGASEIVFADLVKVRVELRNEAPSPIEVLITEPDQDLSLDPLQLLIRGPNNVGLINTAKPLRITLREGDILPRVHHYCLPKKADE</sequence>
<proteinExistence type="predicted"/>
<name>A0AAV7TCW7_PLEWA</name>
<dbReference type="EMBL" id="JANPWB010000007">
    <property type="protein sequence ID" value="KAJ1174372.1"/>
    <property type="molecule type" value="Genomic_DNA"/>
</dbReference>
<dbReference type="Proteomes" id="UP001066276">
    <property type="component" value="Chromosome 4_1"/>
</dbReference>
<evidence type="ECO:0000313" key="2">
    <source>
        <dbReference type="Proteomes" id="UP001066276"/>
    </source>
</evidence>
<comment type="caution">
    <text evidence="1">The sequence shown here is derived from an EMBL/GenBank/DDBJ whole genome shotgun (WGS) entry which is preliminary data.</text>
</comment>
<accession>A0AAV7TCW7</accession>
<gene>
    <name evidence="1" type="ORF">NDU88_006194</name>
</gene>
<evidence type="ECO:0000313" key="1">
    <source>
        <dbReference type="EMBL" id="KAJ1174372.1"/>
    </source>
</evidence>